<dbReference type="PANTHER" id="PTHR30329">
    <property type="entry name" value="STATOR ELEMENT OF FLAGELLAR MOTOR COMPLEX"/>
    <property type="match status" value="1"/>
</dbReference>
<dbReference type="Pfam" id="PF00691">
    <property type="entry name" value="OmpA"/>
    <property type="match status" value="1"/>
</dbReference>
<feature type="signal peptide" evidence="6">
    <location>
        <begin position="1"/>
        <end position="26"/>
    </location>
</feature>
<accession>U2Y5V3</accession>
<keyword evidence="3" id="KW-0998">Cell outer membrane</keyword>
<evidence type="ECO:0000256" key="1">
    <source>
        <dbReference type="ARBA" id="ARBA00004442"/>
    </source>
</evidence>
<evidence type="ECO:0000256" key="3">
    <source>
        <dbReference type="ARBA" id="ARBA00023237"/>
    </source>
</evidence>
<comment type="subcellular location">
    <subcellularLocation>
        <location evidence="1">Cell outer membrane</location>
    </subcellularLocation>
</comment>
<dbReference type="GO" id="GO:0009279">
    <property type="term" value="C:cell outer membrane"/>
    <property type="evidence" value="ECO:0007669"/>
    <property type="project" value="UniProtKB-SubCell"/>
</dbReference>
<keyword evidence="6" id="KW-0732">Signal</keyword>
<name>U2Y5V3_9SPHN</name>
<dbReference type="InterPro" id="IPR006664">
    <property type="entry name" value="OMP_bac"/>
</dbReference>
<keyword evidence="2 4" id="KW-0472">Membrane</keyword>
<proteinExistence type="predicted"/>
<feature type="compositionally biased region" description="Basic and acidic residues" evidence="5">
    <location>
        <begin position="212"/>
        <end position="237"/>
    </location>
</feature>
<comment type="caution">
    <text evidence="8">The sequence shown here is derived from an EMBL/GenBank/DDBJ whole genome shotgun (WGS) entry which is preliminary data.</text>
</comment>
<feature type="chain" id="PRO_5004636286" description="OmpA-like domain-containing protein" evidence="6">
    <location>
        <begin position="27"/>
        <end position="237"/>
    </location>
</feature>
<dbReference type="CDD" id="cd07185">
    <property type="entry name" value="OmpA_C-like"/>
    <property type="match status" value="1"/>
</dbReference>
<dbReference type="InterPro" id="IPR006665">
    <property type="entry name" value="OmpA-like"/>
</dbReference>
<evidence type="ECO:0000313" key="9">
    <source>
        <dbReference type="Proteomes" id="UP000016568"/>
    </source>
</evidence>
<dbReference type="InterPro" id="IPR036737">
    <property type="entry name" value="OmpA-like_sf"/>
</dbReference>
<evidence type="ECO:0000313" key="8">
    <source>
        <dbReference type="EMBL" id="GAD48511.1"/>
    </source>
</evidence>
<evidence type="ECO:0000259" key="7">
    <source>
        <dbReference type="PROSITE" id="PS51123"/>
    </source>
</evidence>
<dbReference type="PROSITE" id="PS51123">
    <property type="entry name" value="OMPA_2"/>
    <property type="match status" value="1"/>
</dbReference>
<feature type="region of interest" description="Disordered" evidence="5">
    <location>
        <begin position="210"/>
        <end position="237"/>
    </location>
</feature>
<dbReference type="Gene3D" id="3.30.1330.60">
    <property type="entry name" value="OmpA-like domain"/>
    <property type="match status" value="1"/>
</dbReference>
<reference evidence="8 9" key="1">
    <citation type="submission" date="2013-09" db="EMBL/GenBank/DDBJ databases">
        <title>Whole genome shotgun sequence of Novosphingobium tardaugens NBRC 16725.</title>
        <authorList>
            <person name="Isaki S."/>
            <person name="Hosoyama A."/>
            <person name="Tsuchikane K."/>
            <person name="Katsumata H."/>
            <person name="Ando Y."/>
            <person name="Yamazaki S."/>
            <person name="Fujita N."/>
        </authorList>
    </citation>
    <scope>NUCLEOTIDE SEQUENCE [LARGE SCALE GENOMIC DNA]</scope>
    <source>
        <strain evidence="8 9">NBRC 16725</strain>
    </source>
</reference>
<protein>
    <recommendedName>
        <fullName evidence="7">OmpA-like domain-containing protein</fullName>
    </recommendedName>
</protein>
<evidence type="ECO:0000256" key="2">
    <source>
        <dbReference type="ARBA" id="ARBA00023136"/>
    </source>
</evidence>
<dbReference type="InterPro" id="IPR050330">
    <property type="entry name" value="Bact_OuterMem_StrucFunc"/>
</dbReference>
<dbReference type="PANTHER" id="PTHR30329:SF21">
    <property type="entry name" value="LIPOPROTEIN YIAD-RELATED"/>
    <property type="match status" value="1"/>
</dbReference>
<dbReference type="EMBL" id="BASZ01000002">
    <property type="protein sequence ID" value="GAD48511.1"/>
    <property type="molecule type" value="Genomic_DNA"/>
</dbReference>
<organism evidence="8 9">
    <name type="scientific">Caenibius tardaugens NBRC 16725</name>
    <dbReference type="NCBI Taxonomy" id="1219035"/>
    <lineage>
        <taxon>Bacteria</taxon>
        <taxon>Pseudomonadati</taxon>
        <taxon>Pseudomonadota</taxon>
        <taxon>Alphaproteobacteria</taxon>
        <taxon>Sphingomonadales</taxon>
        <taxon>Erythrobacteraceae</taxon>
        <taxon>Caenibius</taxon>
    </lineage>
</organism>
<dbReference type="SUPFAM" id="SSF103088">
    <property type="entry name" value="OmpA-like"/>
    <property type="match status" value="1"/>
</dbReference>
<dbReference type="PRINTS" id="PR01021">
    <property type="entry name" value="OMPADOMAIN"/>
</dbReference>
<dbReference type="Proteomes" id="UP000016568">
    <property type="component" value="Unassembled WGS sequence"/>
</dbReference>
<evidence type="ECO:0000256" key="6">
    <source>
        <dbReference type="SAM" id="SignalP"/>
    </source>
</evidence>
<sequence>MKRRKINGVLGAVAIAIASVPTIAMAQSAGADLLALNGSQLRSELQSRYDGALAATRDPAVVGANDTRYLWASEAKVQCGIAIGYMKSSTKDEPSVRKCGDAYARYNQTLLPPAPEVVANVPNAACANPIAGTVFFDFNADVAPIEAGQTVDAVASSFANCGWRGLAVAGHTDRSGSDAYNNALSMRRAQAVATLLQARGINPNALAVTAHGESEPRVPTPDGERNPQNRRVEITAN</sequence>
<keyword evidence="9" id="KW-1185">Reference proteome</keyword>
<evidence type="ECO:0000256" key="5">
    <source>
        <dbReference type="SAM" id="MobiDB-lite"/>
    </source>
</evidence>
<dbReference type="AlphaFoldDB" id="U2Y5V3"/>
<feature type="domain" description="OmpA-like" evidence="7">
    <location>
        <begin position="123"/>
        <end position="237"/>
    </location>
</feature>
<evidence type="ECO:0000256" key="4">
    <source>
        <dbReference type="PROSITE-ProRule" id="PRU00473"/>
    </source>
</evidence>
<dbReference type="RefSeq" id="WP_021689418.1">
    <property type="nucleotide sequence ID" value="NZ_BASZ01000002.1"/>
</dbReference>
<dbReference type="eggNOG" id="COG2885">
    <property type="taxonomic scope" value="Bacteria"/>
</dbReference>
<gene>
    <name evidence="8" type="ORF">NT2_02_05950</name>
</gene>